<dbReference type="Pfam" id="PF08528">
    <property type="entry name" value="Whi5"/>
    <property type="match status" value="1"/>
</dbReference>
<name>A0A1V8T6L9_9PEZI</name>
<feature type="compositionally biased region" description="Polar residues" evidence="9">
    <location>
        <begin position="353"/>
        <end position="370"/>
    </location>
</feature>
<comment type="subcellular location">
    <subcellularLocation>
        <location evidence="2">Cytoplasm</location>
    </subcellularLocation>
    <subcellularLocation>
        <location evidence="1">Nucleus</location>
    </subcellularLocation>
</comment>
<dbReference type="GO" id="GO:0005737">
    <property type="term" value="C:cytoplasm"/>
    <property type="evidence" value="ECO:0007669"/>
    <property type="project" value="UniProtKB-SubCell"/>
</dbReference>
<evidence type="ECO:0000256" key="4">
    <source>
        <dbReference type="ARBA" id="ARBA00022490"/>
    </source>
</evidence>
<dbReference type="OrthoDB" id="2359117at2759"/>
<reference evidence="11" key="1">
    <citation type="submission" date="2017-03" db="EMBL/GenBank/DDBJ databases">
        <title>Genomes of endolithic fungi from Antarctica.</title>
        <authorList>
            <person name="Coleine C."/>
            <person name="Masonjones S."/>
            <person name="Stajich J.E."/>
        </authorList>
    </citation>
    <scope>NUCLEOTIDE SEQUENCE [LARGE SCALE GENOMIC DNA]</scope>
    <source>
        <strain evidence="11">CCFEE 5527</strain>
    </source>
</reference>
<dbReference type="InterPro" id="IPR013734">
    <property type="entry name" value="TF_Nrm1/Whi5"/>
</dbReference>
<accession>A0A1V8T6L9</accession>
<dbReference type="InParanoid" id="A0A1V8T6L9"/>
<comment type="caution">
    <text evidence="10">The sequence shown here is derived from an EMBL/GenBank/DDBJ whole genome shotgun (WGS) entry which is preliminary data.</text>
</comment>
<evidence type="ECO:0000256" key="8">
    <source>
        <dbReference type="ARBA" id="ARBA00023242"/>
    </source>
</evidence>
<dbReference type="AlphaFoldDB" id="A0A1V8T6L9"/>
<evidence type="ECO:0000256" key="2">
    <source>
        <dbReference type="ARBA" id="ARBA00004496"/>
    </source>
</evidence>
<feature type="region of interest" description="Disordered" evidence="9">
    <location>
        <begin position="1"/>
        <end position="93"/>
    </location>
</feature>
<evidence type="ECO:0000313" key="11">
    <source>
        <dbReference type="Proteomes" id="UP000192596"/>
    </source>
</evidence>
<feature type="region of interest" description="Disordered" evidence="9">
    <location>
        <begin position="142"/>
        <end position="175"/>
    </location>
</feature>
<proteinExistence type="inferred from homology"/>
<gene>
    <name evidence="10" type="ORF">B0A48_07619</name>
</gene>
<feature type="compositionally biased region" description="Low complexity" evidence="9">
    <location>
        <begin position="1"/>
        <end position="24"/>
    </location>
</feature>
<dbReference type="GO" id="GO:0000082">
    <property type="term" value="P:G1/S transition of mitotic cell cycle"/>
    <property type="evidence" value="ECO:0007669"/>
    <property type="project" value="InterPro"/>
</dbReference>
<feature type="region of interest" description="Disordered" evidence="9">
    <location>
        <begin position="353"/>
        <end position="409"/>
    </location>
</feature>
<feature type="compositionally biased region" description="Low complexity" evidence="9">
    <location>
        <begin position="306"/>
        <end position="316"/>
    </location>
</feature>
<dbReference type="Proteomes" id="UP000192596">
    <property type="component" value="Unassembled WGS sequence"/>
</dbReference>
<keyword evidence="6" id="KW-0805">Transcription regulation</keyword>
<evidence type="ECO:0000256" key="6">
    <source>
        <dbReference type="ARBA" id="ARBA00023015"/>
    </source>
</evidence>
<dbReference type="GO" id="GO:0033309">
    <property type="term" value="C:SBF transcription complex"/>
    <property type="evidence" value="ECO:0007669"/>
    <property type="project" value="TreeGrafter"/>
</dbReference>
<feature type="compositionally biased region" description="Polar residues" evidence="9">
    <location>
        <begin position="41"/>
        <end position="91"/>
    </location>
</feature>
<dbReference type="EMBL" id="NAJO01000015">
    <property type="protein sequence ID" value="OQO07053.1"/>
    <property type="molecule type" value="Genomic_DNA"/>
</dbReference>
<dbReference type="PANTHER" id="PTHR28246:SF1">
    <property type="entry name" value="G1-SPECIFIC TRANSCRIPTIONAL REPRESSOR WHI5-RELATED"/>
    <property type="match status" value="1"/>
</dbReference>
<dbReference type="STRING" id="1507870.A0A1V8T6L9"/>
<dbReference type="InterPro" id="IPR039198">
    <property type="entry name" value="Srl3/Whi5"/>
</dbReference>
<evidence type="ECO:0000256" key="7">
    <source>
        <dbReference type="ARBA" id="ARBA00023163"/>
    </source>
</evidence>
<keyword evidence="11" id="KW-1185">Reference proteome</keyword>
<sequence length="409" mass="43822">MSTATYPPRTPTTTITQTRAKPATGVSPQATRTLHAPGYQHSLSSAPASQESITSNGSAKSSVVQRLQTSSSNVSQLTDYTDFTSPASSRPSYEEYGAMNIDVQSGDHRVRTPEVQMAKQDVQLASPMNVASPLTNGTKRTASGHVKNAPSVTHTPIGVVPRGGRSRAESLSSTGSRAGELAASLKTRLGYAMVKVHHGLEHKTFAEVERIAAPKTSPNRYSMPDVDYARRPVSSGLSNGTARLSIYSADAQRMPYDDIAPPPSKRHSASFAALAPGFSHQQSYAYEPSPRLQPAPDLKPTNGFHPYSSQQYSMSPPSTPHTRPERPRPLRTDTQTAEAERDALQALFQLGSPHTSQISRQHASQESSAHGSPLRMEYPTPRRVTFARSESGSGEGSEGGSAGDIGRAF</sequence>
<feature type="compositionally biased region" description="Basic and acidic residues" evidence="9">
    <location>
        <begin position="322"/>
        <end position="331"/>
    </location>
</feature>
<feature type="compositionally biased region" description="Gly residues" evidence="9">
    <location>
        <begin position="393"/>
        <end position="403"/>
    </location>
</feature>
<evidence type="ECO:0000313" key="10">
    <source>
        <dbReference type="EMBL" id="OQO07053.1"/>
    </source>
</evidence>
<evidence type="ECO:0000256" key="9">
    <source>
        <dbReference type="SAM" id="MobiDB-lite"/>
    </source>
</evidence>
<protein>
    <submittedName>
        <fullName evidence="10">Uncharacterized protein</fullName>
    </submittedName>
</protein>
<evidence type="ECO:0000256" key="1">
    <source>
        <dbReference type="ARBA" id="ARBA00004123"/>
    </source>
</evidence>
<keyword evidence="8" id="KW-0539">Nucleus</keyword>
<keyword evidence="4" id="KW-0963">Cytoplasm</keyword>
<dbReference type="GO" id="GO:0003712">
    <property type="term" value="F:transcription coregulator activity"/>
    <property type="evidence" value="ECO:0007669"/>
    <property type="project" value="TreeGrafter"/>
</dbReference>
<feature type="region of interest" description="Disordered" evidence="9">
    <location>
        <begin position="287"/>
        <end position="337"/>
    </location>
</feature>
<keyword evidence="5" id="KW-0678">Repressor</keyword>
<keyword evidence="7" id="KW-0804">Transcription</keyword>
<comment type="similarity">
    <text evidence="3">Belongs to the WHI5/NRM1 family.</text>
</comment>
<organism evidence="10 11">
    <name type="scientific">Cryoendolithus antarcticus</name>
    <dbReference type="NCBI Taxonomy" id="1507870"/>
    <lineage>
        <taxon>Eukaryota</taxon>
        <taxon>Fungi</taxon>
        <taxon>Dikarya</taxon>
        <taxon>Ascomycota</taxon>
        <taxon>Pezizomycotina</taxon>
        <taxon>Dothideomycetes</taxon>
        <taxon>Dothideomycetidae</taxon>
        <taxon>Cladosporiales</taxon>
        <taxon>Cladosporiaceae</taxon>
        <taxon>Cryoendolithus</taxon>
    </lineage>
</organism>
<dbReference type="PANTHER" id="PTHR28246">
    <property type="entry name" value="G1-SPECIFIC TRANSCRIPTIONAL REPRESSOR WHI5-RELATED"/>
    <property type="match status" value="1"/>
</dbReference>
<evidence type="ECO:0000256" key="5">
    <source>
        <dbReference type="ARBA" id="ARBA00022491"/>
    </source>
</evidence>
<evidence type="ECO:0000256" key="3">
    <source>
        <dbReference type="ARBA" id="ARBA00006922"/>
    </source>
</evidence>